<reference evidence="2" key="1">
    <citation type="submission" date="2022-11" db="UniProtKB">
        <authorList>
            <consortium name="WormBaseParasite"/>
        </authorList>
    </citation>
    <scope>IDENTIFICATION</scope>
</reference>
<proteinExistence type="predicted"/>
<evidence type="ECO:0000313" key="1">
    <source>
        <dbReference type="Proteomes" id="UP000887579"/>
    </source>
</evidence>
<dbReference type="Proteomes" id="UP000887579">
    <property type="component" value="Unplaced"/>
</dbReference>
<name>A0AC34F752_9BILA</name>
<evidence type="ECO:0000313" key="2">
    <source>
        <dbReference type="WBParaSite" id="ES5_v2.g12944.t1"/>
    </source>
</evidence>
<protein>
    <submittedName>
        <fullName evidence="2">BTB domain-containing protein</fullName>
    </submittedName>
</protein>
<dbReference type="WBParaSite" id="ES5_v2.g12944.t1">
    <property type="protein sequence ID" value="ES5_v2.g12944.t1"/>
    <property type="gene ID" value="ES5_v2.g12944"/>
</dbReference>
<organism evidence="1 2">
    <name type="scientific">Panagrolaimus sp. ES5</name>
    <dbReference type="NCBI Taxonomy" id="591445"/>
    <lineage>
        <taxon>Eukaryota</taxon>
        <taxon>Metazoa</taxon>
        <taxon>Ecdysozoa</taxon>
        <taxon>Nematoda</taxon>
        <taxon>Chromadorea</taxon>
        <taxon>Rhabditida</taxon>
        <taxon>Tylenchina</taxon>
        <taxon>Panagrolaimomorpha</taxon>
        <taxon>Panagrolaimoidea</taxon>
        <taxon>Panagrolaimidae</taxon>
        <taxon>Panagrolaimus</taxon>
    </lineage>
</organism>
<sequence>MEPLNNEIVCPIDAEWKFKKSDLITLKSSQRLKGKYFYACNIPGVSYNVEIFRLGPVDNILFYVNGSKERKVTANLIPFIESANYTREVTDDFQKYEFLSLYDAKTVELFESKNKFFVNGELTVRVKGTLKAARSKNTKISVPISMQWRIKEDDLKANIGSNDGYLRSERVWVSSFYNVKYYLSIYPKTVYTSEDGEKTYAEVKLIVELGGEEKIEAVYDFSVDSANFKDSCRCNSDKSVSITFGSGCHITDDIFDPAKGYIVDGFMTVNIQGVLVVEKRQYTTLNCKKGFATKAAHNKKDKDFSIVVGEKIIKVHKKVMMDASPVLTAMLGSGLKETTENKLDIKDFSFEVVDAAIKLCYSCGVPRKFTTDDLLSLYQFAEKYEIKLIMDLVENYLVNKKICTENVCQLVRFSKTFSATKLYQSSIDFLLQCSKESTPVSGLDILDNDLLAMLFKNTFLSVVNTDTDI</sequence>
<accession>A0AC34F752</accession>